<dbReference type="InterPro" id="IPR001611">
    <property type="entry name" value="Leu-rich_rpt"/>
</dbReference>
<keyword evidence="3" id="KW-0677">Repeat</keyword>
<dbReference type="InterPro" id="IPR032675">
    <property type="entry name" value="LRR_dom_sf"/>
</dbReference>
<dbReference type="InterPro" id="IPR003591">
    <property type="entry name" value="Leu-rich_rpt_typical-subtyp"/>
</dbReference>
<keyword evidence="9" id="KW-1185">Reference proteome</keyword>
<dbReference type="Gene3D" id="3.80.10.10">
    <property type="entry name" value="Ribonuclease Inhibitor"/>
    <property type="match status" value="2"/>
</dbReference>
<evidence type="ECO:0000313" key="9">
    <source>
        <dbReference type="Proteomes" id="UP001162164"/>
    </source>
</evidence>
<evidence type="ECO:0000256" key="2">
    <source>
        <dbReference type="ARBA" id="ARBA00022729"/>
    </source>
</evidence>
<proteinExistence type="predicted"/>
<dbReference type="SMART" id="SM00082">
    <property type="entry name" value="LRRCT"/>
    <property type="match status" value="1"/>
</dbReference>
<feature type="compositionally biased region" description="Basic and acidic residues" evidence="4">
    <location>
        <begin position="489"/>
        <end position="499"/>
    </location>
</feature>
<keyword evidence="2 6" id="KW-0732">Signal</keyword>
<dbReference type="PANTHER" id="PTHR45712">
    <property type="entry name" value="AGAP008170-PA"/>
    <property type="match status" value="1"/>
</dbReference>
<name>A0ABQ9K8P9_9CUCU</name>
<evidence type="ECO:0000256" key="4">
    <source>
        <dbReference type="SAM" id="MobiDB-lite"/>
    </source>
</evidence>
<accession>A0ABQ9K8P9</accession>
<feature type="domain" description="LRRCT" evidence="7">
    <location>
        <begin position="378"/>
        <end position="452"/>
    </location>
</feature>
<evidence type="ECO:0000256" key="1">
    <source>
        <dbReference type="ARBA" id="ARBA00022614"/>
    </source>
</evidence>
<keyword evidence="1" id="KW-0433">Leucine-rich repeat</keyword>
<gene>
    <name evidence="8" type="ORF">NQ317_009950</name>
</gene>
<sequence length="566" mass="63945">MEDDKIQFMWTLLVLVMISSDVNGAICPNACRCENDVLKTTCSSASLEFVPIQLNPELHVLDISNNKILQIHFSFPFYENLLTLNLSNNRIKTLGNSNFNSQKNLTLLDISSNRIENLTKDSLKGLKALTHLDLSNNSLEEISSESFRELHSLKILRLCRNKLVHLEEGVFRSCRKLKELYLNDNQFLELPTTALTGTPHLKCLSLSRNLIQSVPDGEMPNLSELEMLLLDSNVISDIRHDGLSGLVALTHLDLSDNNITVMPTGPLAKLSKLTILKLSGNFIGHILPVAFRGLFHLKVLKIDRMEVLTQIDARAFVDNIYLEKIDMDYNVGIKDLPTRLFHGNPKVRYISVKYNNLETLEAIHFPLDQLHDLRVGGNPLNCNCSLGWLWQLIQEYKVKSLKLNKTSSIDIKKSKPGPSDLILDVDDITCVGPEDLDGFLLAEATKSQMDCSVSWMAAVSVTVTVMFILLVIGGVVYWAPRRRSKSNKKEISEIEDTIRRGMPPPPPPRKNEVYSGMPLDKYIMPPPVMIQNDYRSLPNWDPYGAGTVNIYEQLNESRERPHIVYV</sequence>
<evidence type="ECO:0000256" key="3">
    <source>
        <dbReference type="ARBA" id="ARBA00022737"/>
    </source>
</evidence>
<evidence type="ECO:0000256" key="5">
    <source>
        <dbReference type="SAM" id="Phobius"/>
    </source>
</evidence>
<dbReference type="EMBL" id="JAPWTJ010000001">
    <property type="protein sequence ID" value="KAJ8986244.1"/>
    <property type="molecule type" value="Genomic_DNA"/>
</dbReference>
<feature type="region of interest" description="Disordered" evidence="4">
    <location>
        <begin position="489"/>
        <end position="512"/>
    </location>
</feature>
<dbReference type="SMART" id="SM00369">
    <property type="entry name" value="LRR_TYP"/>
    <property type="match status" value="9"/>
</dbReference>
<evidence type="ECO:0000313" key="8">
    <source>
        <dbReference type="EMBL" id="KAJ8986244.1"/>
    </source>
</evidence>
<dbReference type="InterPro" id="IPR000483">
    <property type="entry name" value="Cys-rich_flank_reg_C"/>
</dbReference>
<dbReference type="PANTHER" id="PTHR45712:SF22">
    <property type="entry name" value="INSULIN-LIKE GROWTH FACTOR-BINDING PROTEIN COMPLEX ACID LABILE SUBUNIT"/>
    <property type="match status" value="1"/>
</dbReference>
<reference evidence="8" key="1">
    <citation type="journal article" date="2023" name="Insect Mol. Biol.">
        <title>Genome sequencing provides insights into the evolution of gene families encoding plant cell wall-degrading enzymes in longhorned beetles.</title>
        <authorList>
            <person name="Shin N.R."/>
            <person name="Okamura Y."/>
            <person name="Kirsch R."/>
            <person name="Pauchet Y."/>
        </authorList>
    </citation>
    <scope>NUCLEOTIDE SEQUENCE</scope>
    <source>
        <strain evidence="8">MMC_N1</strain>
    </source>
</reference>
<keyword evidence="5" id="KW-0812">Transmembrane</keyword>
<dbReference type="InterPro" id="IPR050333">
    <property type="entry name" value="SLRP"/>
</dbReference>
<feature type="chain" id="PRO_5045476998" description="LRRCT domain-containing protein" evidence="6">
    <location>
        <begin position="25"/>
        <end position="566"/>
    </location>
</feature>
<evidence type="ECO:0000259" key="7">
    <source>
        <dbReference type="SMART" id="SM00082"/>
    </source>
</evidence>
<protein>
    <recommendedName>
        <fullName evidence="7">LRRCT domain-containing protein</fullName>
    </recommendedName>
</protein>
<feature type="transmembrane region" description="Helical" evidence="5">
    <location>
        <begin position="455"/>
        <end position="479"/>
    </location>
</feature>
<dbReference type="Proteomes" id="UP001162164">
    <property type="component" value="Unassembled WGS sequence"/>
</dbReference>
<keyword evidence="5" id="KW-0472">Membrane</keyword>
<keyword evidence="5" id="KW-1133">Transmembrane helix</keyword>
<dbReference type="Pfam" id="PF13855">
    <property type="entry name" value="LRR_8"/>
    <property type="match status" value="3"/>
</dbReference>
<evidence type="ECO:0000256" key="6">
    <source>
        <dbReference type="SAM" id="SignalP"/>
    </source>
</evidence>
<comment type="caution">
    <text evidence="8">The sequence shown here is derived from an EMBL/GenBank/DDBJ whole genome shotgun (WGS) entry which is preliminary data.</text>
</comment>
<dbReference type="PROSITE" id="PS51450">
    <property type="entry name" value="LRR"/>
    <property type="match status" value="4"/>
</dbReference>
<organism evidence="8 9">
    <name type="scientific">Molorchus minor</name>
    <dbReference type="NCBI Taxonomy" id="1323400"/>
    <lineage>
        <taxon>Eukaryota</taxon>
        <taxon>Metazoa</taxon>
        <taxon>Ecdysozoa</taxon>
        <taxon>Arthropoda</taxon>
        <taxon>Hexapoda</taxon>
        <taxon>Insecta</taxon>
        <taxon>Pterygota</taxon>
        <taxon>Neoptera</taxon>
        <taxon>Endopterygota</taxon>
        <taxon>Coleoptera</taxon>
        <taxon>Polyphaga</taxon>
        <taxon>Cucujiformia</taxon>
        <taxon>Chrysomeloidea</taxon>
        <taxon>Cerambycidae</taxon>
        <taxon>Lamiinae</taxon>
        <taxon>Monochamini</taxon>
        <taxon>Molorchus</taxon>
    </lineage>
</organism>
<dbReference type="SMART" id="SM00365">
    <property type="entry name" value="LRR_SD22"/>
    <property type="match status" value="4"/>
</dbReference>
<dbReference type="SUPFAM" id="SSF52058">
    <property type="entry name" value="L domain-like"/>
    <property type="match status" value="1"/>
</dbReference>
<dbReference type="PRINTS" id="PR00019">
    <property type="entry name" value="LEURICHRPT"/>
</dbReference>
<feature type="signal peptide" evidence="6">
    <location>
        <begin position="1"/>
        <end position="24"/>
    </location>
</feature>